<dbReference type="AlphaFoldDB" id="A0A402A4D5"/>
<dbReference type="InterPro" id="IPR000719">
    <property type="entry name" value="Prot_kinase_dom"/>
</dbReference>
<dbReference type="PANTHER" id="PTHR44943:SF4">
    <property type="entry name" value="TPR REPEAT-CONTAINING PROTEIN MJ0798"/>
    <property type="match status" value="1"/>
</dbReference>
<dbReference type="RefSeq" id="WP_126581456.1">
    <property type="nucleotide sequence ID" value="NZ_BIFR01000001.1"/>
</dbReference>
<evidence type="ECO:0000313" key="9">
    <source>
        <dbReference type="Proteomes" id="UP000287352"/>
    </source>
</evidence>
<accession>A0A402A4D5</accession>
<dbReference type="PROSITE" id="PS50005">
    <property type="entry name" value="TPR"/>
    <property type="match status" value="7"/>
</dbReference>
<feature type="binding site" evidence="6">
    <location>
        <position position="45"/>
    </location>
    <ligand>
        <name>ATP</name>
        <dbReference type="ChEBI" id="CHEBI:30616"/>
    </ligand>
</feature>
<dbReference type="InterPro" id="IPR008271">
    <property type="entry name" value="Ser/Thr_kinase_AS"/>
</dbReference>
<dbReference type="SUPFAM" id="SSF48452">
    <property type="entry name" value="TPR-like"/>
    <property type="match status" value="1"/>
</dbReference>
<evidence type="ECO:0000259" key="7">
    <source>
        <dbReference type="PROSITE" id="PS50011"/>
    </source>
</evidence>
<dbReference type="SUPFAM" id="SSF56112">
    <property type="entry name" value="Protein kinase-like (PK-like)"/>
    <property type="match status" value="1"/>
</dbReference>
<name>A0A402A4D5_9CHLR</name>
<dbReference type="Pfam" id="PF00069">
    <property type="entry name" value="Pkinase"/>
    <property type="match status" value="1"/>
</dbReference>
<dbReference type="InterPro" id="IPR017441">
    <property type="entry name" value="Protein_kinase_ATP_BS"/>
</dbReference>
<dbReference type="InterPro" id="IPR019734">
    <property type="entry name" value="TPR_rpt"/>
</dbReference>
<organism evidence="8 9">
    <name type="scientific">Tengunoibacter tsumagoiensis</name>
    <dbReference type="NCBI Taxonomy" id="2014871"/>
    <lineage>
        <taxon>Bacteria</taxon>
        <taxon>Bacillati</taxon>
        <taxon>Chloroflexota</taxon>
        <taxon>Ktedonobacteria</taxon>
        <taxon>Ktedonobacterales</taxon>
        <taxon>Dictyobacteraceae</taxon>
        <taxon>Tengunoibacter</taxon>
    </lineage>
</organism>
<evidence type="ECO:0000256" key="1">
    <source>
        <dbReference type="ARBA" id="ARBA00022737"/>
    </source>
</evidence>
<dbReference type="PROSITE" id="PS00108">
    <property type="entry name" value="PROTEIN_KINASE_ST"/>
    <property type="match status" value="1"/>
</dbReference>
<dbReference type="OrthoDB" id="9814968at2"/>
<dbReference type="EMBL" id="BIFR01000001">
    <property type="protein sequence ID" value="GCE13972.1"/>
    <property type="molecule type" value="Genomic_DNA"/>
</dbReference>
<dbReference type="GO" id="GO:0004672">
    <property type="term" value="F:protein kinase activity"/>
    <property type="evidence" value="ECO:0007669"/>
    <property type="project" value="InterPro"/>
</dbReference>
<dbReference type="CDD" id="cd14014">
    <property type="entry name" value="STKc_PknB_like"/>
    <property type="match status" value="1"/>
</dbReference>
<evidence type="ECO:0000313" key="8">
    <source>
        <dbReference type="EMBL" id="GCE13972.1"/>
    </source>
</evidence>
<feature type="repeat" description="TPR" evidence="5">
    <location>
        <begin position="378"/>
        <end position="411"/>
    </location>
</feature>
<dbReference type="Proteomes" id="UP000287352">
    <property type="component" value="Unassembled WGS sequence"/>
</dbReference>
<reference evidence="9" key="1">
    <citation type="submission" date="2018-12" db="EMBL/GenBank/DDBJ databases">
        <title>Tengunoibacter tsumagoiensis gen. nov., sp. nov., Dictyobacter kobayashii sp. nov., D. alpinus sp. nov., and D. joshuensis sp. nov. and description of Dictyobacteraceae fam. nov. within the order Ktedonobacterales isolated from Tengu-no-mugimeshi.</title>
        <authorList>
            <person name="Wang C.M."/>
            <person name="Zheng Y."/>
            <person name="Sakai Y."/>
            <person name="Toyoda A."/>
            <person name="Minakuchi Y."/>
            <person name="Abe K."/>
            <person name="Yokota A."/>
            <person name="Yabe S."/>
        </authorList>
    </citation>
    <scope>NUCLEOTIDE SEQUENCE [LARGE SCALE GENOMIC DNA]</scope>
    <source>
        <strain evidence="9">Uno3</strain>
    </source>
</reference>
<evidence type="ECO:0000256" key="3">
    <source>
        <dbReference type="ARBA" id="ARBA00022803"/>
    </source>
</evidence>
<dbReference type="GO" id="GO:0005524">
    <property type="term" value="F:ATP binding"/>
    <property type="evidence" value="ECO:0007669"/>
    <property type="project" value="UniProtKB-UniRule"/>
</dbReference>
<feature type="domain" description="Protein kinase" evidence="7">
    <location>
        <begin position="15"/>
        <end position="276"/>
    </location>
</feature>
<dbReference type="PROSITE" id="PS50293">
    <property type="entry name" value="TPR_REGION"/>
    <property type="match status" value="1"/>
</dbReference>
<evidence type="ECO:0000256" key="4">
    <source>
        <dbReference type="ARBA" id="ARBA00022840"/>
    </source>
</evidence>
<feature type="repeat" description="TPR" evidence="5">
    <location>
        <begin position="344"/>
        <end position="377"/>
    </location>
</feature>
<dbReference type="InterPro" id="IPR011990">
    <property type="entry name" value="TPR-like_helical_dom_sf"/>
</dbReference>
<dbReference type="InterPro" id="IPR051685">
    <property type="entry name" value="Ycf3/AcsC/BcsC/TPR_MFPF"/>
</dbReference>
<feature type="repeat" description="TPR" evidence="5">
    <location>
        <begin position="514"/>
        <end position="547"/>
    </location>
</feature>
<dbReference type="SUPFAM" id="SSF48439">
    <property type="entry name" value="Protein prenylyltransferase"/>
    <property type="match status" value="1"/>
</dbReference>
<comment type="caution">
    <text evidence="8">The sequence shown here is derived from an EMBL/GenBank/DDBJ whole genome shotgun (WGS) entry which is preliminary data.</text>
</comment>
<dbReference type="Gene3D" id="1.25.40.10">
    <property type="entry name" value="Tetratricopeptide repeat domain"/>
    <property type="match status" value="3"/>
</dbReference>
<dbReference type="Pfam" id="PF13432">
    <property type="entry name" value="TPR_16"/>
    <property type="match status" value="3"/>
</dbReference>
<dbReference type="SMART" id="SM00028">
    <property type="entry name" value="TPR"/>
    <property type="match status" value="9"/>
</dbReference>
<sequence>MESENKYIGRKIGNYRITAPIGAGAFGSVYKGVHVILSSRTVAIKLMHNTNLASEHERESFLQEAQFLELLKHPHILPIYDVGVDEGTPYIIAEFAPNGSLRDLMKHQAQLKQGLFSLEKVLTIISQVGQALDYVHKQNYVHRDLKPENILFDAQNDALIADFGIAVFLESTKTQTVDVIGSPRYMAPEQFEGFVSRRSDQYALACITYELLTGRPPFTGQHAVTIAMAHQTKPPLPPTEINAAVPSYVEQALLRALSKKREDRFPDITSFLTSLLDLHIPSIDPSASGREISIPLSISTPNVAAITLTKEQWVEEGNTLYDQGKFQEALNAFEYAIQKDPTFAYAHEGKTSALFALGNYQDAMASVETALSLDPTYAPSYNDKAMILYELHCYEDALTYYKKSIEIDPAYLDGHLGLATALSTLRRYPEALLAYDQAILADESCAPAYNGKAWILRQLQRSEEALSYSEKAIQLDPQTAEHYTGKGRALFRLGRYDESLAAFDQAIQLDATHSQTYDYKADTLYHMRRFNEALSTYEYAYKLDPQRASSYEGKANVLFNFGQYQEALATYEIAIKLEPRNGSFLRKKADTLKALGQTEEAEQVYEQVQKLEHGA</sequence>
<gene>
    <name evidence="8" type="ORF">KTT_38310</name>
</gene>
<evidence type="ECO:0000256" key="6">
    <source>
        <dbReference type="PROSITE-ProRule" id="PRU10141"/>
    </source>
</evidence>
<dbReference type="Pfam" id="PF07719">
    <property type="entry name" value="TPR_2"/>
    <property type="match status" value="1"/>
</dbReference>
<keyword evidence="3 5" id="KW-0802">TPR repeat</keyword>
<keyword evidence="4 6" id="KW-0067">ATP-binding</keyword>
<feature type="repeat" description="TPR" evidence="5">
    <location>
        <begin position="446"/>
        <end position="479"/>
    </location>
</feature>
<dbReference type="Gene3D" id="1.10.510.10">
    <property type="entry name" value="Transferase(Phosphotransferase) domain 1"/>
    <property type="match status" value="1"/>
</dbReference>
<dbReference type="InterPro" id="IPR011009">
    <property type="entry name" value="Kinase-like_dom_sf"/>
</dbReference>
<dbReference type="InterPro" id="IPR013105">
    <property type="entry name" value="TPR_2"/>
</dbReference>
<dbReference type="PROSITE" id="PS50011">
    <property type="entry name" value="PROTEIN_KINASE_DOM"/>
    <property type="match status" value="1"/>
</dbReference>
<keyword evidence="2 6" id="KW-0547">Nucleotide-binding</keyword>
<protein>
    <recommendedName>
        <fullName evidence="7">Protein kinase domain-containing protein</fullName>
    </recommendedName>
</protein>
<dbReference type="PROSITE" id="PS00107">
    <property type="entry name" value="PROTEIN_KINASE_ATP"/>
    <property type="match status" value="1"/>
</dbReference>
<feature type="repeat" description="TPR" evidence="5">
    <location>
        <begin position="480"/>
        <end position="513"/>
    </location>
</feature>
<keyword evidence="1" id="KW-0677">Repeat</keyword>
<dbReference type="PANTHER" id="PTHR44943">
    <property type="entry name" value="CELLULOSE SYNTHASE OPERON PROTEIN C"/>
    <property type="match status" value="1"/>
</dbReference>
<evidence type="ECO:0000256" key="5">
    <source>
        <dbReference type="PROSITE-ProRule" id="PRU00339"/>
    </source>
</evidence>
<feature type="repeat" description="TPR" evidence="5">
    <location>
        <begin position="548"/>
        <end position="581"/>
    </location>
</feature>
<evidence type="ECO:0000256" key="2">
    <source>
        <dbReference type="ARBA" id="ARBA00022741"/>
    </source>
</evidence>
<dbReference type="SMART" id="SM00220">
    <property type="entry name" value="S_TKc"/>
    <property type="match status" value="1"/>
</dbReference>
<keyword evidence="9" id="KW-1185">Reference proteome</keyword>
<feature type="repeat" description="TPR" evidence="5">
    <location>
        <begin position="310"/>
        <end position="343"/>
    </location>
</feature>
<proteinExistence type="predicted"/>